<dbReference type="InterPro" id="IPR011123">
    <property type="entry name" value="Y_Y_Y"/>
</dbReference>
<dbReference type="CDD" id="cd16922">
    <property type="entry name" value="HATPase_EvgS-ArcB-TorS-like"/>
    <property type="match status" value="1"/>
</dbReference>
<keyword evidence="10" id="KW-0067">ATP-binding</keyword>
<comment type="catalytic activity">
    <reaction evidence="1">
        <text>ATP + protein L-histidine = ADP + protein N-phospho-L-histidine.</text>
        <dbReference type="EC" id="2.7.13.3"/>
    </reaction>
</comment>
<organism evidence="19 20">
    <name type="scientific">Ohtaekwangia koreensis</name>
    <dbReference type="NCBI Taxonomy" id="688867"/>
    <lineage>
        <taxon>Bacteria</taxon>
        <taxon>Pseudomonadati</taxon>
        <taxon>Bacteroidota</taxon>
        <taxon>Cytophagia</taxon>
        <taxon>Cytophagales</taxon>
        <taxon>Fulvivirgaceae</taxon>
        <taxon>Ohtaekwangia</taxon>
    </lineage>
</organism>
<evidence type="ECO:0000256" key="14">
    <source>
        <dbReference type="PROSITE-ProRule" id="PRU00169"/>
    </source>
</evidence>
<dbReference type="PROSITE" id="PS50109">
    <property type="entry name" value="HIS_KIN"/>
    <property type="match status" value="1"/>
</dbReference>
<dbReference type="InterPro" id="IPR013783">
    <property type="entry name" value="Ig-like_fold"/>
</dbReference>
<evidence type="ECO:0000259" key="17">
    <source>
        <dbReference type="PROSITE" id="PS50109"/>
    </source>
</evidence>
<dbReference type="RefSeq" id="WP_079685986.1">
    <property type="nucleotide sequence ID" value="NZ_FUZU01000001.1"/>
</dbReference>
<dbReference type="InterPro" id="IPR011006">
    <property type="entry name" value="CheY-like_superfamily"/>
</dbReference>
<feature type="modified residue" description="4-aspartylphosphate" evidence="14">
    <location>
        <position position="1335"/>
    </location>
</feature>
<dbReference type="EC" id="2.7.13.3" evidence="3"/>
<dbReference type="InterPro" id="IPR011110">
    <property type="entry name" value="Reg_prop"/>
</dbReference>
<evidence type="ECO:0000256" key="11">
    <source>
        <dbReference type="ARBA" id="ARBA00022989"/>
    </source>
</evidence>
<keyword evidence="15" id="KW-0175">Coiled coil</keyword>
<dbReference type="FunFam" id="1.10.287.130:FF:000003">
    <property type="entry name" value="Histidine kinase"/>
    <property type="match status" value="1"/>
</dbReference>
<evidence type="ECO:0000256" key="16">
    <source>
        <dbReference type="SAM" id="Phobius"/>
    </source>
</evidence>
<dbReference type="SUPFAM" id="SSF47384">
    <property type="entry name" value="Homodimeric domain of signal transducing histidine kinase"/>
    <property type="match status" value="1"/>
</dbReference>
<evidence type="ECO:0000256" key="7">
    <source>
        <dbReference type="ARBA" id="ARBA00022692"/>
    </source>
</evidence>
<dbReference type="CDD" id="cd17546">
    <property type="entry name" value="REC_hyHK_CKI1_RcsC-like"/>
    <property type="match status" value="1"/>
</dbReference>
<evidence type="ECO:0000256" key="10">
    <source>
        <dbReference type="ARBA" id="ARBA00022840"/>
    </source>
</evidence>
<evidence type="ECO:0000256" key="2">
    <source>
        <dbReference type="ARBA" id="ARBA00004651"/>
    </source>
</evidence>
<evidence type="ECO:0000256" key="8">
    <source>
        <dbReference type="ARBA" id="ARBA00022741"/>
    </source>
</evidence>
<dbReference type="Pfam" id="PF00072">
    <property type="entry name" value="Response_reg"/>
    <property type="match status" value="2"/>
</dbReference>
<dbReference type="PANTHER" id="PTHR45339:SF1">
    <property type="entry name" value="HYBRID SIGNAL TRANSDUCTION HISTIDINE KINASE J"/>
    <property type="match status" value="1"/>
</dbReference>
<keyword evidence="12" id="KW-0902">Two-component regulatory system</keyword>
<feature type="modified residue" description="4-aspartylphosphate" evidence="14">
    <location>
        <position position="1195"/>
    </location>
</feature>
<evidence type="ECO:0000256" key="12">
    <source>
        <dbReference type="ARBA" id="ARBA00023012"/>
    </source>
</evidence>
<dbReference type="InterPro" id="IPR005467">
    <property type="entry name" value="His_kinase_dom"/>
</dbReference>
<dbReference type="FunFam" id="3.30.565.10:FF:000010">
    <property type="entry name" value="Sensor histidine kinase RcsC"/>
    <property type="match status" value="1"/>
</dbReference>
<dbReference type="InterPro" id="IPR001789">
    <property type="entry name" value="Sig_transdc_resp-reg_receiver"/>
</dbReference>
<evidence type="ECO:0000256" key="6">
    <source>
        <dbReference type="ARBA" id="ARBA00022679"/>
    </source>
</evidence>
<dbReference type="Gene3D" id="1.10.287.130">
    <property type="match status" value="1"/>
</dbReference>
<dbReference type="InterPro" id="IPR015943">
    <property type="entry name" value="WD40/YVTN_repeat-like_dom_sf"/>
</dbReference>
<keyword evidence="11 16" id="KW-1133">Transmembrane helix</keyword>
<keyword evidence="13 16" id="KW-0472">Membrane</keyword>
<keyword evidence="7 16" id="KW-0812">Transmembrane</keyword>
<proteinExistence type="predicted"/>
<dbReference type="Pfam" id="PF07495">
    <property type="entry name" value="Y_Y_Y"/>
    <property type="match status" value="1"/>
</dbReference>
<gene>
    <name evidence="19" type="ORF">SAMN05660236_1450</name>
</gene>
<dbReference type="InterPro" id="IPR036097">
    <property type="entry name" value="HisK_dim/P_sf"/>
</dbReference>
<evidence type="ECO:0000256" key="1">
    <source>
        <dbReference type="ARBA" id="ARBA00000085"/>
    </source>
</evidence>
<reference evidence="19 20" key="1">
    <citation type="submission" date="2017-02" db="EMBL/GenBank/DDBJ databases">
        <authorList>
            <person name="Peterson S.W."/>
        </authorList>
    </citation>
    <scope>NUCLEOTIDE SEQUENCE [LARGE SCALE GENOMIC DNA]</scope>
    <source>
        <strain evidence="19 20">DSM 25262</strain>
    </source>
</reference>
<dbReference type="InterPro" id="IPR003661">
    <property type="entry name" value="HisK_dim/P_dom"/>
</dbReference>
<evidence type="ECO:0000259" key="18">
    <source>
        <dbReference type="PROSITE" id="PS50110"/>
    </source>
</evidence>
<dbReference type="Pfam" id="PF02518">
    <property type="entry name" value="HATPase_c"/>
    <property type="match status" value="1"/>
</dbReference>
<dbReference type="Proteomes" id="UP000190961">
    <property type="component" value="Unassembled WGS sequence"/>
</dbReference>
<feature type="transmembrane region" description="Helical" evidence="16">
    <location>
        <begin position="799"/>
        <end position="819"/>
    </location>
</feature>
<evidence type="ECO:0000256" key="3">
    <source>
        <dbReference type="ARBA" id="ARBA00012438"/>
    </source>
</evidence>
<dbReference type="Pfam" id="PF07494">
    <property type="entry name" value="Reg_prop"/>
    <property type="match status" value="8"/>
</dbReference>
<evidence type="ECO:0000256" key="15">
    <source>
        <dbReference type="SAM" id="Coils"/>
    </source>
</evidence>
<dbReference type="PANTHER" id="PTHR45339">
    <property type="entry name" value="HYBRID SIGNAL TRANSDUCTION HISTIDINE KINASE J"/>
    <property type="match status" value="1"/>
</dbReference>
<keyword evidence="20" id="KW-1185">Reference proteome</keyword>
<evidence type="ECO:0000256" key="4">
    <source>
        <dbReference type="ARBA" id="ARBA00022475"/>
    </source>
</evidence>
<dbReference type="EMBL" id="FUZU01000001">
    <property type="protein sequence ID" value="SKC54472.1"/>
    <property type="molecule type" value="Genomic_DNA"/>
</dbReference>
<feature type="coiled-coil region" evidence="15">
    <location>
        <begin position="839"/>
        <end position="899"/>
    </location>
</feature>
<dbReference type="FunFam" id="2.60.40.10:FF:000791">
    <property type="entry name" value="Two-component system sensor histidine kinase/response regulator"/>
    <property type="match status" value="1"/>
</dbReference>
<feature type="domain" description="Histidine kinase" evidence="17">
    <location>
        <begin position="904"/>
        <end position="1125"/>
    </location>
</feature>
<dbReference type="SMART" id="SM00388">
    <property type="entry name" value="HisKA"/>
    <property type="match status" value="1"/>
</dbReference>
<keyword evidence="8" id="KW-0547">Nucleotide-binding</keyword>
<dbReference type="PRINTS" id="PR00344">
    <property type="entry name" value="BCTRLSENSOR"/>
</dbReference>
<dbReference type="STRING" id="688867.SAMN05660236_1450"/>
<evidence type="ECO:0000256" key="13">
    <source>
        <dbReference type="ARBA" id="ARBA00023136"/>
    </source>
</evidence>
<feature type="domain" description="Response regulatory" evidence="18">
    <location>
        <begin position="1286"/>
        <end position="1401"/>
    </location>
</feature>
<evidence type="ECO:0000313" key="20">
    <source>
        <dbReference type="Proteomes" id="UP000190961"/>
    </source>
</evidence>
<evidence type="ECO:0000313" key="19">
    <source>
        <dbReference type="EMBL" id="SKC54472.1"/>
    </source>
</evidence>
<dbReference type="GO" id="GO:0005524">
    <property type="term" value="F:ATP binding"/>
    <property type="evidence" value="ECO:0007669"/>
    <property type="project" value="UniProtKB-KW"/>
</dbReference>
<protein>
    <recommendedName>
        <fullName evidence="3">histidine kinase</fullName>
        <ecNumber evidence="3">2.7.13.3</ecNumber>
    </recommendedName>
</protein>
<evidence type="ECO:0000256" key="9">
    <source>
        <dbReference type="ARBA" id="ARBA00022777"/>
    </source>
</evidence>
<dbReference type="Gene3D" id="3.30.565.10">
    <property type="entry name" value="Histidine kinase-like ATPase, C-terminal domain"/>
    <property type="match status" value="1"/>
</dbReference>
<comment type="subcellular location">
    <subcellularLocation>
        <location evidence="2">Cell membrane</location>
        <topology evidence="2">Multi-pass membrane protein</topology>
    </subcellularLocation>
</comment>
<dbReference type="SUPFAM" id="SSF52172">
    <property type="entry name" value="CheY-like"/>
    <property type="match status" value="2"/>
</dbReference>
<dbReference type="Gene3D" id="2.130.10.10">
    <property type="entry name" value="YVTN repeat-like/Quinoprotein amine dehydrogenase"/>
    <property type="match status" value="2"/>
</dbReference>
<keyword evidence="5 14" id="KW-0597">Phosphoprotein</keyword>
<dbReference type="OrthoDB" id="9809670at2"/>
<keyword evidence="9 19" id="KW-0418">Kinase</keyword>
<accession>A0A1T5JSN0</accession>
<evidence type="ECO:0000256" key="5">
    <source>
        <dbReference type="ARBA" id="ARBA00022553"/>
    </source>
</evidence>
<feature type="domain" description="Response regulatory" evidence="18">
    <location>
        <begin position="1145"/>
        <end position="1258"/>
    </location>
</feature>
<dbReference type="SUPFAM" id="SSF63829">
    <property type="entry name" value="Calcium-dependent phosphotriesterase"/>
    <property type="match status" value="3"/>
</dbReference>
<dbReference type="CDD" id="cd00156">
    <property type="entry name" value="REC"/>
    <property type="match status" value="1"/>
</dbReference>
<dbReference type="SMART" id="SM00387">
    <property type="entry name" value="HATPase_c"/>
    <property type="match status" value="1"/>
</dbReference>
<dbReference type="Gene3D" id="3.40.50.2300">
    <property type="match status" value="2"/>
</dbReference>
<dbReference type="InterPro" id="IPR004358">
    <property type="entry name" value="Sig_transdc_His_kin-like_C"/>
</dbReference>
<dbReference type="CDD" id="cd00082">
    <property type="entry name" value="HisKA"/>
    <property type="match status" value="1"/>
</dbReference>
<dbReference type="InterPro" id="IPR003594">
    <property type="entry name" value="HATPase_dom"/>
</dbReference>
<dbReference type="GO" id="GO:0000155">
    <property type="term" value="F:phosphorelay sensor kinase activity"/>
    <property type="evidence" value="ECO:0007669"/>
    <property type="project" value="InterPro"/>
</dbReference>
<sequence length="1410" mass="159695">MSYRYFVWICLLLIYKVGFSQNQKLTFTHLNTSHGLSQDHVNAILKDHKGFMWFATDEGINKYDGYTFSTYRHDPSIATTISNNYVFDIIEDENNTMWVATGSGLDKFDRSKDIFTRFSPSTATLSVRDILLDKNKIIWLGTTEGLYRFDKSNGNFKLYQHDEQDPHSLSNNYIYRITQDLKGNLWIATKEGLNRFDPDQAKFERYMHNPKDMNSIGANWIKSVYTDSKGDVWAGSQGGGISLFNPGFNYFTNFKHDPADATTIGYNDILSFAEDNSGRLWIGTENGGISILDKKNFTFTTYRYDLFDETSLSNNSIYSLYKDDIGNMWVGTWSGGINFIARYGKKFDLYKQLPNQKNSLSNNIVLSVTCDIKGNLWIGTDGGGLNRINRKTKAVSHYRHDPQNTNSPASDYILSVVEAMPGILALSYHRGGFDLFNTHTGKFTHHMPEEGNPNSLSATSNTIVYKDRDSTLWIGSWGGGVGIYHPDKKEFTWYQQKAHNQDGLTDNFIHCIGEDKDGNLWVGTNSGLNRLNKATRKITHFTNNKSDSTSLAHDVVETILKDHSGNLWFGTAGGLSLYHPETQSFTSYTERDGLPNDMIRSLLEDQHGNLWISSNKGISKFDPKTRYIRNYSSADGLQGSEFKSHACYKASDGEMFFGGPNGLNAFYPDSLKDNTFVPPIYFTGFQIFNKSISIHNNDSILHEHIHVAKEITLSHDQSVFTLEFAALNYTLPEKNQYAYKLDGFDKEWNYVGNKRTATYTNLDPGRYIFHVKGSNNDGLWNEQGTSIAIIITPPFWLTWWFKLLGVLLIAGAIFLFIRIRIRAIDNKKIELERLVKWHTAEAIEQKEALEAQAENMQTLNEQLQSQTDFLQSINDEIQQQREEAEAARLEAERANQAKSIFLATMSHEIRTPMNGVIGMASLLGETPLTPEQREYIEIIRTSGESLLGVINDILDFSKIESGKMELEEKDFNLRSCVEDVLDLFAGKAADLGLDLIYQLDNDVPNQIVGDSLRLRQILLNLVGNAIKFTQHGEIFVSVHLLNKVDDKYELQIDVRDSGIGIPEDKLNRLFKAFSQVDASTTRKYGGTGLGLAISEKLVELMGGRIWIESTVGKGTTFFFTIKTRLSDKPEETYIHYDIASLGQKKILVIDDNATNRLILKNQLELWKAEPSLAHSAKHALEILSRNPRFDLVVTDMQMQEMDGLQLGRLIHQHYPDIPIMLLSSIGVDRNEEFSSIFSSILTKPVKQAMLCKHILMDLRKHSASSVREEPVKQKLSEDFAVLHPLHILIAEDNPVNQKLATRVLNKLGYKPDVAANGREALHAFINAQHTLILMDVQMPEMDGLETTQKIRSLSGKQPIIIAMTANAMQGDREQCIQAGMNDYISKPVNLDELMKTIEKWASIMEETKRV</sequence>
<dbReference type="SUPFAM" id="SSF55874">
    <property type="entry name" value="ATPase domain of HSP90 chaperone/DNA topoisomerase II/histidine kinase"/>
    <property type="match status" value="1"/>
</dbReference>
<dbReference type="GO" id="GO:0005886">
    <property type="term" value="C:plasma membrane"/>
    <property type="evidence" value="ECO:0007669"/>
    <property type="project" value="UniProtKB-SubCell"/>
</dbReference>
<keyword evidence="6" id="KW-0808">Transferase</keyword>
<dbReference type="PROSITE" id="PS50110">
    <property type="entry name" value="RESPONSE_REGULATORY"/>
    <property type="match status" value="2"/>
</dbReference>
<dbReference type="Gene3D" id="2.60.40.10">
    <property type="entry name" value="Immunoglobulins"/>
    <property type="match status" value="1"/>
</dbReference>
<name>A0A1T5JSN0_9BACT</name>
<keyword evidence="4" id="KW-1003">Cell membrane</keyword>
<dbReference type="Pfam" id="PF00512">
    <property type="entry name" value="HisKA"/>
    <property type="match status" value="1"/>
</dbReference>
<dbReference type="InterPro" id="IPR036890">
    <property type="entry name" value="HATPase_C_sf"/>
</dbReference>
<dbReference type="SMART" id="SM00448">
    <property type="entry name" value="REC"/>
    <property type="match status" value="2"/>
</dbReference>